<evidence type="ECO:0000313" key="2">
    <source>
        <dbReference type="EMBL" id="SVC38198.1"/>
    </source>
</evidence>
<dbReference type="AlphaFoldDB" id="A0A382LN86"/>
<dbReference type="PANTHER" id="PTHR47514:SF2">
    <property type="entry name" value="TRANSKETOLASE"/>
    <property type="match status" value="1"/>
</dbReference>
<proteinExistence type="predicted"/>
<protein>
    <recommendedName>
        <fullName evidence="1">Transketolase N-terminal domain-containing protein</fullName>
    </recommendedName>
</protein>
<dbReference type="PANTHER" id="PTHR47514">
    <property type="entry name" value="TRANSKETOLASE N-TERMINAL SECTION-RELATED"/>
    <property type="match status" value="1"/>
</dbReference>
<gene>
    <name evidence="2" type="ORF">METZ01_LOCUS291052</name>
</gene>
<sequence>MLDEHSKLLRQLVLEMVEVGRRGHIGSAMSSIEIIRVIYDSFLQFRSEEPNWSERDRFILSKGHGCLALYAVLANKGFFDQCELRCFCMPESILGGHPERNRIPGVEASTGSLGHGLPIGVGMALAAKIRKQSHRVVVVTGDGEINEGSVWEAALSAAKHKLSNLIVFVDHNKQQSYGPVSEVLELAPLLEKWHSFGFEVSEVDGHNIKSLEKLMDKLPLSKNCPTAIICNTIKGRGIPKAENNPEWHHKSRLSDEDIQYMRDCLI</sequence>
<dbReference type="SUPFAM" id="SSF52518">
    <property type="entry name" value="Thiamin diphosphate-binding fold (THDP-binding)"/>
    <property type="match status" value="1"/>
</dbReference>
<evidence type="ECO:0000259" key="1">
    <source>
        <dbReference type="Pfam" id="PF00456"/>
    </source>
</evidence>
<dbReference type="EMBL" id="UINC01088190">
    <property type="protein sequence ID" value="SVC38198.1"/>
    <property type="molecule type" value="Genomic_DNA"/>
</dbReference>
<dbReference type="InterPro" id="IPR029061">
    <property type="entry name" value="THDP-binding"/>
</dbReference>
<feature type="domain" description="Transketolase N-terminal" evidence="1">
    <location>
        <begin position="7"/>
        <end position="263"/>
    </location>
</feature>
<dbReference type="Gene3D" id="3.40.50.970">
    <property type="match status" value="1"/>
</dbReference>
<dbReference type="Pfam" id="PF00456">
    <property type="entry name" value="Transketolase_N"/>
    <property type="match status" value="1"/>
</dbReference>
<accession>A0A382LN86</accession>
<reference evidence="2" key="1">
    <citation type="submission" date="2018-05" db="EMBL/GenBank/DDBJ databases">
        <authorList>
            <person name="Lanie J.A."/>
            <person name="Ng W.-L."/>
            <person name="Kazmierczak K.M."/>
            <person name="Andrzejewski T.M."/>
            <person name="Davidsen T.M."/>
            <person name="Wayne K.J."/>
            <person name="Tettelin H."/>
            <person name="Glass J.I."/>
            <person name="Rusch D."/>
            <person name="Podicherti R."/>
            <person name="Tsui H.-C.T."/>
            <person name="Winkler M.E."/>
        </authorList>
    </citation>
    <scope>NUCLEOTIDE SEQUENCE</scope>
</reference>
<dbReference type="CDD" id="cd02012">
    <property type="entry name" value="TPP_TK"/>
    <property type="match status" value="1"/>
</dbReference>
<organism evidence="2">
    <name type="scientific">marine metagenome</name>
    <dbReference type="NCBI Taxonomy" id="408172"/>
    <lineage>
        <taxon>unclassified sequences</taxon>
        <taxon>metagenomes</taxon>
        <taxon>ecological metagenomes</taxon>
    </lineage>
</organism>
<dbReference type="InterPro" id="IPR005474">
    <property type="entry name" value="Transketolase_N"/>
</dbReference>
<name>A0A382LN86_9ZZZZ</name>